<evidence type="ECO:0000313" key="2">
    <source>
        <dbReference type="Proteomes" id="UP000827986"/>
    </source>
</evidence>
<reference evidence="1" key="1">
    <citation type="submission" date="2021-09" db="EMBL/GenBank/DDBJ databases">
        <title>The genome of Mauremys mutica provides insights into the evolution of semi-aquatic lifestyle.</title>
        <authorList>
            <person name="Gong S."/>
            <person name="Gao Y."/>
        </authorList>
    </citation>
    <scope>NUCLEOTIDE SEQUENCE</scope>
    <source>
        <strain evidence="1">MM-2020</strain>
        <tissue evidence="1">Muscle</tissue>
    </source>
</reference>
<accession>A0A9D4AW53</accession>
<protein>
    <submittedName>
        <fullName evidence="1">Uncharacterized protein</fullName>
    </submittedName>
</protein>
<gene>
    <name evidence="1" type="ORF">KIL84_006544</name>
</gene>
<comment type="caution">
    <text evidence="1">The sequence shown here is derived from an EMBL/GenBank/DDBJ whole genome shotgun (WGS) entry which is preliminary data.</text>
</comment>
<evidence type="ECO:0000313" key="1">
    <source>
        <dbReference type="EMBL" id="KAH1170926.1"/>
    </source>
</evidence>
<sequence length="115" mass="12280">MLSAPPAPPTPAATAAAAPSPFALWIHFSFDPVSGAIWCLRARKEDYAAAGRREGNWRKETRPPPLAKPRWGLGAAGRVQAWAPLATCEKAKIISWPVLCISAAQRATQALPGQL</sequence>
<keyword evidence="2" id="KW-1185">Reference proteome</keyword>
<proteinExistence type="predicted"/>
<organism evidence="1 2">
    <name type="scientific">Mauremys mutica</name>
    <name type="common">yellowpond turtle</name>
    <dbReference type="NCBI Taxonomy" id="74926"/>
    <lineage>
        <taxon>Eukaryota</taxon>
        <taxon>Metazoa</taxon>
        <taxon>Chordata</taxon>
        <taxon>Craniata</taxon>
        <taxon>Vertebrata</taxon>
        <taxon>Euteleostomi</taxon>
        <taxon>Archelosauria</taxon>
        <taxon>Testudinata</taxon>
        <taxon>Testudines</taxon>
        <taxon>Cryptodira</taxon>
        <taxon>Durocryptodira</taxon>
        <taxon>Testudinoidea</taxon>
        <taxon>Geoemydidae</taxon>
        <taxon>Geoemydinae</taxon>
        <taxon>Mauremys</taxon>
    </lineage>
</organism>
<dbReference type="Proteomes" id="UP000827986">
    <property type="component" value="Unassembled WGS sequence"/>
</dbReference>
<name>A0A9D4AW53_9SAUR</name>
<dbReference type="AlphaFoldDB" id="A0A9D4AW53"/>
<dbReference type="EMBL" id="JAHDVG010000483">
    <property type="protein sequence ID" value="KAH1170926.1"/>
    <property type="molecule type" value="Genomic_DNA"/>
</dbReference>